<dbReference type="AlphaFoldDB" id="A0AAE0JPU7"/>
<dbReference type="InterPro" id="IPR027417">
    <property type="entry name" value="P-loop_NTPase"/>
</dbReference>
<dbReference type="SMART" id="SM00533">
    <property type="entry name" value="MUTSd"/>
    <property type="match status" value="1"/>
</dbReference>
<proteinExistence type="inferred from homology"/>
<keyword evidence="5" id="KW-0238">DNA-binding</keyword>
<keyword evidence="13" id="KW-1185">Reference proteome</keyword>
<dbReference type="EMBL" id="JAUEPP010000001">
    <property type="protein sequence ID" value="KAK3355497.1"/>
    <property type="molecule type" value="Genomic_DNA"/>
</dbReference>
<keyword evidence="6" id="KW-0469">Meiosis</keyword>
<dbReference type="InterPro" id="IPR007696">
    <property type="entry name" value="DNA_mismatch_repair_MutS_core"/>
</dbReference>
<dbReference type="PANTHER" id="PTHR11361:SF21">
    <property type="entry name" value="MUTS PROTEIN HOMOLOG 4"/>
    <property type="match status" value="1"/>
</dbReference>
<dbReference type="InterPro" id="IPR045076">
    <property type="entry name" value="MutS"/>
</dbReference>
<comment type="caution">
    <text evidence="12">The sequence shown here is derived from an EMBL/GenBank/DDBJ whole genome shotgun (WGS) entry which is preliminary data.</text>
</comment>
<dbReference type="GO" id="GO:0007131">
    <property type="term" value="P:reciprocal meiotic recombination"/>
    <property type="evidence" value="ECO:0007669"/>
    <property type="project" value="TreeGrafter"/>
</dbReference>
<feature type="region of interest" description="Disordered" evidence="10">
    <location>
        <begin position="121"/>
        <end position="172"/>
    </location>
</feature>
<accession>A0AAE0JPU7</accession>
<feature type="region of interest" description="Disordered" evidence="10">
    <location>
        <begin position="211"/>
        <end position="409"/>
    </location>
</feature>
<dbReference type="GeneID" id="87866475"/>
<name>A0AAE0JPU7_9PEZI</name>
<evidence type="ECO:0000256" key="4">
    <source>
        <dbReference type="ARBA" id="ARBA00022840"/>
    </source>
</evidence>
<dbReference type="Pfam" id="PF05192">
    <property type="entry name" value="MutS_III"/>
    <property type="match status" value="1"/>
</dbReference>
<dbReference type="GO" id="GO:0005634">
    <property type="term" value="C:nucleus"/>
    <property type="evidence" value="ECO:0007669"/>
    <property type="project" value="TreeGrafter"/>
</dbReference>
<dbReference type="Gene3D" id="1.10.1420.10">
    <property type="match status" value="1"/>
</dbReference>
<dbReference type="GO" id="GO:0005524">
    <property type="term" value="F:ATP binding"/>
    <property type="evidence" value="ECO:0007669"/>
    <property type="project" value="UniProtKB-KW"/>
</dbReference>
<dbReference type="SMART" id="SM00534">
    <property type="entry name" value="MUTSac"/>
    <property type="match status" value="1"/>
</dbReference>
<gene>
    <name evidence="12" type="ORF">B0H65DRAFT_544748</name>
</gene>
<dbReference type="Gene3D" id="3.40.50.300">
    <property type="entry name" value="P-loop containing nucleotide triphosphate hydrolases"/>
    <property type="match status" value="1"/>
</dbReference>
<evidence type="ECO:0000256" key="2">
    <source>
        <dbReference type="ARBA" id="ARBA00022151"/>
    </source>
</evidence>
<feature type="region of interest" description="Disordered" evidence="10">
    <location>
        <begin position="1251"/>
        <end position="1279"/>
    </location>
</feature>
<dbReference type="FunFam" id="3.40.50.300:FF:000870">
    <property type="entry name" value="MutS protein homolog 4"/>
    <property type="match status" value="1"/>
</dbReference>
<feature type="domain" description="DNA mismatch repair proteins mutS family" evidence="11">
    <location>
        <begin position="1070"/>
        <end position="1086"/>
    </location>
</feature>
<feature type="compositionally biased region" description="Polar residues" evidence="10">
    <location>
        <begin position="227"/>
        <end position="237"/>
    </location>
</feature>
<protein>
    <recommendedName>
        <fullName evidence="2 9">DNA mismatch repair protein MSH3</fullName>
    </recommendedName>
    <alternativeName>
        <fullName evidence="2 9">DNA mismatch repair protein MSH3</fullName>
    </alternativeName>
    <alternativeName>
        <fullName evidence="8">MutS protein homolog 3</fullName>
    </alternativeName>
</protein>
<evidence type="ECO:0000256" key="7">
    <source>
        <dbReference type="ARBA" id="ARBA00025902"/>
    </source>
</evidence>
<keyword evidence="3" id="KW-0547">Nucleotide-binding</keyword>
<evidence type="ECO:0000256" key="9">
    <source>
        <dbReference type="ARBA" id="ARBA00073774"/>
    </source>
</evidence>
<dbReference type="PROSITE" id="PS00486">
    <property type="entry name" value="DNA_MISMATCH_REPAIR_2"/>
    <property type="match status" value="1"/>
</dbReference>
<feature type="compositionally biased region" description="Basic and acidic residues" evidence="10">
    <location>
        <begin position="1269"/>
        <end position="1279"/>
    </location>
</feature>
<dbReference type="SUPFAM" id="SSF53150">
    <property type="entry name" value="DNA repair protein MutS, domain II"/>
    <property type="match status" value="1"/>
</dbReference>
<evidence type="ECO:0000313" key="13">
    <source>
        <dbReference type="Proteomes" id="UP001278500"/>
    </source>
</evidence>
<dbReference type="GO" id="GO:0140664">
    <property type="term" value="F:ATP-dependent DNA damage sensor activity"/>
    <property type="evidence" value="ECO:0007669"/>
    <property type="project" value="InterPro"/>
</dbReference>
<dbReference type="InterPro" id="IPR036187">
    <property type="entry name" value="DNA_mismatch_repair_MutS_sf"/>
</dbReference>
<dbReference type="PANTHER" id="PTHR11361">
    <property type="entry name" value="DNA MISMATCH REPAIR PROTEIN MUTS FAMILY MEMBER"/>
    <property type="match status" value="1"/>
</dbReference>
<dbReference type="RefSeq" id="XP_062686875.1">
    <property type="nucleotide sequence ID" value="XM_062829321.1"/>
</dbReference>
<dbReference type="InterPro" id="IPR000432">
    <property type="entry name" value="DNA_mismatch_repair_MutS_C"/>
</dbReference>
<evidence type="ECO:0000256" key="1">
    <source>
        <dbReference type="ARBA" id="ARBA00007094"/>
    </source>
</evidence>
<comment type="subunit">
    <text evidence="7">Heterodimer consisting of MSH2-MSH3 (MutS beta). Forms a ternary complex with MutL alpha (MLH1-PMS1).</text>
</comment>
<evidence type="ECO:0000256" key="10">
    <source>
        <dbReference type="SAM" id="MobiDB-lite"/>
    </source>
</evidence>
<sequence length="1279" mass="143616">MEEDFQAHHSRFPRLQSDDCRRRAMSGAAIGGEPRHQAFTRGSALMNDVVIEPRQPLHIIPESFQRPQLPAYPPAQYDWQDPRGRQVPPGYPVYQSHGQVPPGYPVPLYQSHERYLPDTHGNYTMDHRGSHVPFHPVNTQGHAPHTPISDPRNFSYDPGYGPDHNYYPSSNGNSSGAGHPYLAFEDITATRAWGSEPGPPHLMPQRRITESPAIEEGPRRDLCSSPYFGNTSASSSPVEPRRSNMGAPRNNPRTPRNQIVHPSPCIASSSSSYHQDRGEEQGSDLGTSVPRARYSSRTQLKKAEGTRRKPAAPSFYTQSPVSMVSSPANSQQDIPKSTSYPSSDSLYDRNTKSRAMSTRSTLLTPVLSDSDSDSDAEESSLQKKHRIVASSLITTPQRESAVQTSAPTVSSEERDHVICAVSESRSAEVVGIAVINITTGQVDLARVLNDDKYMYQRLGDTLWKMPSKPEKFLVVNSVTNNNSKSLLISCLEQDFPAVPIVLWGREHWSEAEGLRMIERFALRDRVIALKSDLENNFYVSCAFSAAMKYVQNELNIHFASNALRVRYIQPLNTMGIDRTTVASLELLQNTRRATAKKSTLFGILNSTQTPQGHRLLRTTLLQPSTDKEEIEERYESVEELSTNEELFRELRKALKGLDRIDFERVIVWLNQEQPRPRQPLEEGVPGSTNQGLLLPTHAELAKAEQELNYILMLKAYLRGIDALHSIIEAAACKSRLLRWAKNKFAPEHTEPIQSAMEEMIENDAAYSKTPIDLRNNRMWAVRAGRNAVLEQARRSFKDLTDDLNGYFDMLNNQFNGLLGNGADLCMDSNRRYWLKFDYSDVARELQNNQSDVQKRKFGKVSQWKQVSIANIDIINGTRDKKHFKCQTTELLQRSRAIQLQADIATMQSDNMVIELKERLQQHSSLMFDISDAVALLDMLCSFTQAATTQDYVRPMITDSMVLKQARNPIVEVRKSDYVANDVYSGDQSGRFQVITGGNMSGKSTFIRSVALIQIMAQMGSFVPADFGSISICDRVFSRVSTDDAPENNLGTFGVEMRETNVILRQATTKSMIIMDELGRGTSVKDGLAIAIAVSEKLIKMKSRVFFATHFTGLARLLNAPSYQRDVLNVHFRGQNEILLPRIKLPHTLAGGPVKTEDYGIKLARIVLPLPAVYKAEEVLRVLQEMQRPPQSGEKTREARQNKVLLALPGVLREALNSSMDDAALVSYLQRLKTEFTLRMSEVTDVIHDLIEGGRKRPAEDDAEAESGADEGREKRRREE</sequence>
<organism evidence="12 13">
    <name type="scientific">Neurospora tetraspora</name>
    <dbReference type="NCBI Taxonomy" id="94610"/>
    <lineage>
        <taxon>Eukaryota</taxon>
        <taxon>Fungi</taxon>
        <taxon>Dikarya</taxon>
        <taxon>Ascomycota</taxon>
        <taxon>Pezizomycotina</taxon>
        <taxon>Sordariomycetes</taxon>
        <taxon>Sordariomycetidae</taxon>
        <taxon>Sordariales</taxon>
        <taxon>Sordariaceae</taxon>
        <taxon>Neurospora</taxon>
    </lineage>
</organism>
<feature type="compositionally biased region" description="Polar residues" evidence="10">
    <location>
        <begin position="353"/>
        <end position="363"/>
    </location>
</feature>
<evidence type="ECO:0000256" key="3">
    <source>
        <dbReference type="ARBA" id="ARBA00022741"/>
    </source>
</evidence>
<evidence type="ECO:0000259" key="11">
    <source>
        <dbReference type="PROSITE" id="PS00486"/>
    </source>
</evidence>
<reference evidence="12" key="1">
    <citation type="journal article" date="2023" name="Mol. Phylogenet. Evol.">
        <title>Genome-scale phylogeny and comparative genomics of the fungal order Sordariales.</title>
        <authorList>
            <person name="Hensen N."/>
            <person name="Bonometti L."/>
            <person name="Westerberg I."/>
            <person name="Brannstrom I.O."/>
            <person name="Guillou S."/>
            <person name="Cros-Aarteil S."/>
            <person name="Calhoun S."/>
            <person name="Haridas S."/>
            <person name="Kuo A."/>
            <person name="Mondo S."/>
            <person name="Pangilinan J."/>
            <person name="Riley R."/>
            <person name="LaButti K."/>
            <person name="Andreopoulos B."/>
            <person name="Lipzen A."/>
            <person name="Chen C."/>
            <person name="Yan M."/>
            <person name="Daum C."/>
            <person name="Ng V."/>
            <person name="Clum A."/>
            <person name="Steindorff A."/>
            <person name="Ohm R.A."/>
            <person name="Martin F."/>
            <person name="Silar P."/>
            <person name="Natvig D.O."/>
            <person name="Lalanne C."/>
            <person name="Gautier V."/>
            <person name="Ament-Velasquez S.L."/>
            <person name="Kruys A."/>
            <person name="Hutchinson M.I."/>
            <person name="Powell A.J."/>
            <person name="Barry K."/>
            <person name="Miller A.N."/>
            <person name="Grigoriev I.V."/>
            <person name="Debuchy R."/>
            <person name="Gladieux P."/>
            <person name="Hiltunen Thoren M."/>
            <person name="Johannesson H."/>
        </authorList>
    </citation>
    <scope>NUCLEOTIDE SEQUENCE</scope>
    <source>
        <strain evidence="12">CBS 560.94</strain>
    </source>
</reference>
<dbReference type="GO" id="GO:0030983">
    <property type="term" value="F:mismatched DNA binding"/>
    <property type="evidence" value="ECO:0007669"/>
    <property type="project" value="InterPro"/>
</dbReference>
<feature type="compositionally biased region" description="Polar residues" evidence="10">
    <location>
        <begin position="391"/>
        <end position="409"/>
    </location>
</feature>
<dbReference type="Proteomes" id="UP001278500">
    <property type="component" value="Unassembled WGS sequence"/>
</dbReference>
<dbReference type="SUPFAM" id="SSF48334">
    <property type="entry name" value="DNA repair protein MutS, domain III"/>
    <property type="match status" value="1"/>
</dbReference>
<evidence type="ECO:0000313" key="12">
    <source>
        <dbReference type="EMBL" id="KAK3355497.1"/>
    </source>
</evidence>
<reference evidence="12" key="2">
    <citation type="submission" date="2023-06" db="EMBL/GenBank/DDBJ databases">
        <authorList>
            <consortium name="Lawrence Berkeley National Laboratory"/>
            <person name="Haridas S."/>
            <person name="Hensen N."/>
            <person name="Bonometti L."/>
            <person name="Westerberg I."/>
            <person name="Brannstrom I.O."/>
            <person name="Guillou S."/>
            <person name="Cros-Aarteil S."/>
            <person name="Calhoun S."/>
            <person name="Kuo A."/>
            <person name="Mondo S."/>
            <person name="Pangilinan J."/>
            <person name="Riley R."/>
            <person name="Labutti K."/>
            <person name="Andreopoulos B."/>
            <person name="Lipzen A."/>
            <person name="Chen C."/>
            <person name="Yanf M."/>
            <person name="Daum C."/>
            <person name="Ng V."/>
            <person name="Clum A."/>
            <person name="Steindorff A."/>
            <person name="Ohm R."/>
            <person name="Martin F."/>
            <person name="Silar P."/>
            <person name="Natvig D."/>
            <person name="Lalanne C."/>
            <person name="Gautier V."/>
            <person name="Ament-Velasquez S.L."/>
            <person name="Kruys A."/>
            <person name="Hutchinson M.I."/>
            <person name="Powell A.J."/>
            <person name="Barry K."/>
            <person name="Miller A.N."/>
            <person name="Grigoriev I.V."/>
            <person name="Debuchy R."/>
            <person name="Gladieux P."/>
            <person name="Thoren M.H."/>
            <person name="Johannesson H."/>
        </authorList>
    </citation>
    <scope>NUCLEOTIDE SEQUENCE</scope>
    <source>
        <strain evidence="12">CBS 560.94</strain>
    </source>
</reference>
<evidence type="ECO:0000256" key="8">
    <source>
        <dbReference type="ARBA" id="ARBA00029792"/>
    </source>
</evidence>
<comment type="similarity">
    <text evidence="1">Belongs to the DNA mismatch repair MutS family. MSH3 subfamily.</text>
</comment>
<dbReference type="Pfam" id="PF00488">
    <property type="entry name" value="MutS_V"/>
    <property type="match status" value="1"/>
</dbReference>
<dbReference type="SUPFAM" id="SSF52540">
    <property type="entry name" value="P-loop containing nucleoside triphosphate hydrolases"/>
    <property type="match status" value="1"/>
</dbReference>
<feature type="compositionally biased region" description="Polar residues" evidence="10">
    <location>
        <begin position="315"/>
        <end position="345"/>
    </location>
</feature>
<dbReference type="GO" id="GO:0006298">
    <property type="term" value="P:mismatch repair"/>
    <property type="evidence" value="ECO:0007669"/>
    <property type="project" value="InterPro"/>
</dbReference>
<keyword evidence="4" id="KW-0067">ATP-binding</keyword>
<evidence type="ECO:0000256" key="6">
    <source>
        <dbReference type="ARBA" id="ARBA00023254"/>
    </source>
</evidence>
<evidence type="ECO:0000256" key="5">
    <source>
        <dbReference type="ARBA" id="ARBA00023125"/>
    </source>
</evidence>
<dbReference type="InterPro" id="IPR036678">
    <property type="entry name" value="MutS_con_dom_sf"/>
</dbReference>